<comment type="cofactor">
    <cofactor evidence="1 8">
        <name>heme</name>
        <dbReference type="ChEBI" id="CHEBI:30413"/>
    </cofactor>
</comment>
<dbReference type="PROSITE" id="PS00086">
    <property type="entry name" value="CYTOCHROME_P450"/>
    <property type="match status" value="1"/>
</dbReference>
<dbReference type="Pfam" id="PF00067">
    <property type="entry name" value="p450"/>
    <property type="match status" value="2"/>
</dbReference>
<evidence type="ECO:0000256" key="2">
    <source>
        <dbReference type="ARBA" id="ARBA00010617"/>
    </source>
</evidence>
<proteinExistence type="inferred from homology"/>
<feature type="binding site" description="axial binding residue" evidence="8">
    <location>
        <position position="416"/>
    </location>
    <ligand>
        <name>heme</name>
        <dbReference type="ChEBI" id="CHEBI:30413"/>
    </ligand>
    <ligandPart>
        <name>Fe</name>
        <dbReference type="ChEBI" id="CHEBI:18248"/>
    </ligandPart>
</feature>
<dbReference type="SUPFAM" id="SSF48264">
    <property type="entry name" value="Cytochrome P450"/>
    <property type="match status" value="1"/>
</dbReference>
<dbReference type="GO" id="GO:0020037">
    <property type="term" value="F:heme binding"/>
    <property type="evidence" value="ECO:0007669"/>
    <property type="project" value="InterPro"/>
</dbReference>
<gene>
    <name evidence="10" type="ORF">BS78_K311600</name>
</gene>
<reference evidence="10 11" key="1">
    <citation type="submission" date="2022-10" db="EMBL/GenBank/DDBJ databases">
        <title>WGS assembly of Paspalum vaginatum 540-79.</title>
        <authorList>
            <person name="Sun G."/>
            <person name="Wase N."/>
            <person name="Shu S."/>
            <person name="Jenkins J."/>
            <person name="Zhou B."/>
            <person name="Torres-Rodriguez J."/>
            <person name="Chen C."/>
            <person name="Sandor L."/>
            <person name="Plott C."/>
            <person name="Yoshinga Y."/>
            <person name="Daum C."/>
            <person name="Qi P."/>
            <person name="Barry K."/>
            <person name="Lipzen A."/>
            <person name="Berry L."/>
            <person name="Pedersen C."/>
            <person name="Gottilla T."/>
            <person name="Foltz A."/>
            <person name="Yu H."/>
            <person name="O'Malley R."/>
            <person name="Zhang C."/>
            <person name="Devos K."/>
            <person name="Sigmon B."/>
            <person name="Yu B."/>
            <person name="Obata T."/>
            <person name="Schmutz J."/>
            <person name="Schnable J."/>
        </authorList>
    </citation>
    <scope>NUCLEOTIDE SEQUENCE [LARGE SCALE GENOMIC DNA]</scope>
    <source>
        <strain evidence="11">cv. 540-79</strain>
    </source>
</reference>
<keyword evidence="11" id="KW-1185">Reference proteome</keyword>
<dbReference type="PRINTS" id="PR00463">
    <property type="entry name" value="EP450I"/>
</dbReference>
<dbReference type="GO" id="GO:0016705">
    <property type="term" value="F:oxidoreductase activity, acting on paired donors, with incorporation or reduction of molecular oxygen"/>
    <property type="evidence" value="ECO:0007669"/>
    <property type="project" value="InterPro"/>
</dbReference>
<accession>A0A9W8CGI3</accession>
<keyword evidence="5 9" id="KW-0560">Oxidoreductase</keyword>
<dbReference type="OrthoDB" id="2789670at2759"/>
<sequence>MELSVTQLYYNWPPYLFLALLIHVLVRAMSRAGKEPGRPRMMPPGPWQLPLIGSIHHLLRGLPHHTMRDLSDRHGPVMLLRVCELVVVVVSSPEAAREVFKRHGTAFEQRPSSPGLDELHAGHGQGVVLSPYGEHWRLLRRILMTELLSQRCVEAFRHIRQDEAARLVSAVFIAGSSVRSIVGGSLPDQAAFLSMMKHATELSSVFDLRDLFPSSRFVRMLPRSGKAMRHLQEVFRVFDAILRRHEERKAVGDGDGEQGMVDVLLKVQKEGNMRVALTPGVVKSMVMDVFGAAVDTQTITLQWAMAELMANPRMMEKAQREIRHVLAGQESVQEAALRDLRYLKAVIKETSNRKVQGYDLPKGTILVTNAWAISRDPKHWEDPESFVPQRFQGERDLDLGGSNFSFMPFGSGRRICPGIDFAQANIEIALASLLYHFDWELPPGVKEEDIDMAEVFGITVKRKADLVLRPVPRIPVVYDEHSTYS</sequence>
<evidence type="ECO:0000256" key="9">
    <source>
        <dbReference type="RuleBase" id="RU000461"/>
    </source>
</evidence>
<dbReference type="PANTHER" id="PTHR47955:SF19">
    <property type="entry name" value="CYTOCHROME P450 71A9-LIKE ISOFORM X1"/>
    <property type="match status" value="1"/>
</dbReference>
<organism evidence="10 11">
    <name type="scientific">Paspalum vaginatum</name>
    <name type="common">seashore paspalum</name>
    <dbReference type="NCBI Taxonomy" id="158149"/>
    <lineage>
        <taxon>Eukaryota</taxon>
        <taxon>Viridiplantae</taxon>
        <taxon>Streptophyta</taxon>
        <taxon>Embryophyta</taxon>
        <taxon>Tracheophyta</taxon>
        <taxon>Spermatophyta</taxon>
        <taxon>Magnoliopsida</taxon>
        <taxon>Liliopsida</taxon>
        <taxon>Poales</taxon>
        <taxon>Poaceae</taxon>
        <taxon>PACMAD clade</taxon>
        <taxon>Panicoideae</taxon>
        <taxon>Andropogonodae</taxon>
        <taxon>Paspaleae</taxon>
        <taxon>Paspalinae</taxon>
        <taxon>Paspalum</taxon>
    </lineage>
</organism>
<dbReference type="InterPro" id="IPR036396">
    <property type="entry name" value="Cyt_P450_sf"/>
</dbReference>
<evidence type="ECO:0000256" key="6">
    <source>
        <dbReference type="ARBA" id="ARBA00023004"/>
    </source>
</evidence>
<keyword evidence="3 8" id="KW-0349">Heme</keyword>
<keyword evidence="6 8" id="KW-0408">Iron</keyword>
<dbReference type="AlphaFoldDB" id="A0A9W8CGI3"/>
<evidence type="ECO:0000256" key="4">
    <source>
        <dbReference type="ARBA" id="ARBA00022723"/>
    </source>
</evidence>
<dbReference type="GO" id="GO:0004497">
    <property type="term" value="F:monooxygenase activity"/>
    <property type="evidence" value="ECO:0007669"/>
    <property type="project" value="UniProtKB-KW"/>
</dbReference>
<evidence type="ECO:0000313" key="10">
    <source>
        <dbReference type="EMBL" id="KAJ1256796.1"/>
    </source>
</evidence>
<dbReference type="PRINTS" id="PR00385">
    <property type="entry name" value="P450"/>
</dbReference>
<keyword evidence="4 8" id="KW-0479">Metal-binding</keyword>
<evidence type="ECO:0008006" key="12">
    <source>
        <dbReference type="Google" id="ProtNLM"/>
    </source>
</evidence>
<evidence type="ECO:0000256" key="7">
    <source>
        <dbReference type="ARBA" id="ARBA00023033"/>
    </source>
</evidence>
<dbReference type="InterPro" id="IPR001128">
    <property type="entry name" value="Cyt_P450"/>
</dbReference>
<evidence type="ECO:0000256" key="1">
    <source>
        <dbReference type="ARBA" id="ARBA00001971"/>
    </source>
</evidence>
<name>A0A9W8CGI3_9POAL</name>
<comment type="caution">
    <text evidence="10">The sequence shown here is derived from an EMBL/GenBank/DDBJ whole genome shotgun (WGS) entry which is preliminary data.</text>
</comment>
<evidence type="ECO:0000313" key="11">
    <source>
        <dbReference type="Proteomes" id="UP001164776"/>
    </source>
</evidence>
<dbReference type="Proteomes" id="UP001164776">
    <property type="component" value="Unassembled WGS sequence"/>
</dbReference>
<dbReference type="InterPro" id="IPR002401">
    <property type="entry name" value="Cyt_P450_E_grp-I"/>
</dbReference>
<protein>
    <recommendedName>
        <fullName evidence="12">Cytochrome P450</fullName>
    </recommendedName>
</protein>
<dbReference type="Gene3D" id="1.10.630.10">
    <property type="entry name" value="Cytochrome P450"/>
    <property type="match status" value="1"/>
</dbReference>
<keyword evidence="7 9" id="KW-0503">Monooxygenase</keyword>
<evidence type="ECO:0000256" key="5">
    <source>
        <dbReference type="ARBA" id="ARBA00023002"/>
    </source>
</evidence>
<dbReference type="EMBL" id="MU629478">
    <property type="protein sequence ID" value="KAJ1256796.1"/>
    <property type="molecule type" value="Genomic_DNA"/>
</dbReference>
<dbReference type="PANTHER" id="PTHR47955">
    <property type="entry name" value="CYTOCHROME P450 FAMILY 71 PROTEIN"/>
    <property type="match status" value="1"/>
</dbReference>
<dbReference type="GO" id="GO:0005506">
    <property type="term" value="F:iron ion binding"/>
    <property type="evidence" value="ECO:0007669"/>
    <property type="project" value="InterPro"/>
</dbReference>
<evidence type="ECO:0000256" key="3">
    <source>
        <dbReference type="ARBA" id="ARBA00022617"/>
    </source>
</evidence>
<evidence type="ECO:0000256" key="8">
    <source>
        <dbReference type="PIRSR" id="PIRSR602401-1"/>
    </source>
</evidence>
<dbReference type="InterPro" id="IPR017972">
    <property type="entry name" value="Cyt_P450_CS"/>
</dbReference>
<comment type="similarity">
    <text evidence="2 9">Belongs to the cytochrome P450 family.</text>
</comment>